<accession>A0AAV5AHZ3</accession>
<reference evidence="2" key="1">
    <citation type="submission" date="2021-10" db="EMBL/GenBank/DDBJ databases">
        <title>De novo Genome Assembly of Clathrus columnatus (Basidiomycota, Fungi) Using Illumina and Nanopore Sequence Data.</title>
        <authorList>
            <person name="Ogiso-Tanaka E."/>
            <person name="Itagaki H."/>
            <person name="Hosoya T."/>
            <person name="Hosaka K."/>
        </authorList>
    </citation>
    <scope>NUCLEOTIDE SEQUENCE</scope>
    <source>
        <strain evidence="2">MO-923</strain>
    </source>
</reference>
<dbReference type="Proteomes" id="UP001050691">
    <property type="component" value="Unassembled WGS sequence"/>
</dbReference>
<dbReference type="InterPro" id="IPR010655">
    <property type="entry name" value="Clp1_C"/>
</dbReference>
<dbReference type="Gene3D" id="2.40.30.330">
    <property type="entry name" value="Pre-mRNA cleavage complex subunit Clp1, C-terminal domain"/>
    <property type="match status" value="1"/>
</dbReference>
<evidence type="ECO:0000313" key="2">
    <source>
        <dbReference type="EMBL" id="GJJ12566.1"/>
    </source>
</evidence>
<evidence type="ECO:0000313" key="3">
    <source>
        <dbReference type="Proteomes" id="UP001050691"/>
    </source>
</evidence>
<organism evidence="2 3">
    <name type="scientific">Clathrus columnatus</name>
    <dbReference type="NCBI Taxonomy" id="1419009"/>
    <lineage>
        <taxon>Eukaryota</taxon>
        <taxon>Fungi</taxon>
        <taxon>Dikarya</taxon>
        <taxon>Basidiomycota</taxon>
        <taxon>Agaricomycotina</taxon>
        <taxon>Agaricomycetes</taxon>
        <taxon>Phallomycetidae</taxon>
        <taxon>Phallales</taxon>
        <taxon>Clathraceae</taxon>
        <taxon>Clathrus</taxon>
    </lineage>
</organism>
<feature type="domain" description="Clp1 C-terminal" evidence="1">
    <location>
        <begin position="2"/>
        <end position="99"/>
    </location>
</feature>
<evidence type="ECO:0000259" key="1">
    <source>
        <dbReference type="Pfam" id="PF06807"/>
    </source>
</evidence>
<dbReference type="EMBL" id="BPWL01000007">
    <property type="protein sequence ID" value="GJJ12566.1"/>
    <property type="molecule type" value="Genomic_DNA"/>
</dbReference>
<comment type="caution">
    <text evidence="2">The sequence shown here is derived from an EMBL/GenBank/DDBJ whole genome shotgun (WGS) entry which is preliminary data.</text>
</comment>
<sequence>MAPSSALPIGASRVISEMQPVLVDPTQSGSGLLNSVLALLPPKDEKQLDDTAILESDVVVDYIHSTAIDIKAKQMTVLSPAPGALQGRIAIMGTLEWQE</sequence>
<gene>
    <name evidence="2" type="ORF">Clacol_006809</name>
</gene>
<dbReference type="AlphaFoldDB" id="A0AAV5AHZ3"/>
<dbReference type="InterPro" id="IPR038238">
    <property type="entry name" value="Clp1_C_sf"/>
</dbReference>
<proteinExistence type="predicted"/>
<keyword evidence="3" id="KW-1185">Reference proteome</keyword>
<dbReference type="GO" id="GO:0031124">
    <property type="term" value="P:mRNA 3'-end processing"/>
    <property type="evidence" value="ECO:0007669"/>
    <property type="project" value="InterPro"/>
</dbReference>
<dbReference type="Pfam" id="PF06807">
    <property type="entry name" value="Clp1"/>
    <property type="match status" value="1"/>
</dbReference>
<protein>
    <recommendedName>
        <fullName evidence="1">Clp1 C-terminal domain-containing protein</fullName>
    </recommendedName>
</protein>
<name>A0AAV5AHZ3_9AGAM</name>